<keyword evidence="2" id="KW-1185">Reference proteome</keyword>
<dbReference type="EMBL" id="BGPR01008570">
    <property type="protein sequence ID" value="GBN34638.1"/>
    <property type="molecule type" value="Genomic_DNA"/>
</dbReference>
<organism evidence="1 2">
    <name type="scientific">Araneus ventricosus</name>
    <name type="common">Orbweaver spider</name>
    <name type="synonym">Epeira ventricosa</name>
    <dbReference type="NCBI Taxonomy" id="182803"/>
    <lineage>
        <taxon>Eukaryota</taxon>
        <taxon>Metazoa</taxon>
        <taxon>Ecdysozoa</taxon>
        <taxon>Arthropoda</taxon>
        <taxon>Chelicerata</taxon>
        <taxon>Arachnida</taxon>
        <taxon>Araneae</taxon>
        <taxon>Araneomorphae</taxon>
        <taxon>Entelegynae</taxon>
        <taxon>Araneoidea</taxon>
        <taxon>Araneidae</taxon>
        <taxon>Araneus</taxon>
    </lineage>
</organism>
<name>A0A4Y2N5D4_ARAVE</name>
<dbReference type="Proteomes" id="UP000499080">
    <property type="component" value="Unassembled WGS sequence"/>
</dbReference>
<accession>A0A4Y2N5D4</accession>
<protein>
    <submittedName>
        <fullName evidence="1">Uncharacterized protein</fullName>
    </submittedName>
</protein>
<sequence length="116" mass="12971">MKIVGLPPIGLEISVLSLSLSSPKNDDPLLVFCPLPKSLSFLLTLISLPLEERSKSLSTNPRQFCMWSLFQPAIIVSLLLVLSCHSRVLRLELNDPINHFHERVVLVTGWTARLSL</sequence>
<proteinExistence type="predicted"/>
<comment type="caution">
    <text evidence="1">The sequence shown here is derived from an EMBL/GenBank/DDBJ whole genome shotgun (WGS) entry which is preliminary data.</text>
</comment>
<evidence type="ECO:0000313" key="1">
    <source>
        <dbReference type="EMBL" id="GBN34638.1"/>
    </source>
</evidence>
<dbReference type="AlphaFoldDB" id="A0A4Y2N5D4"/>
<reference evidence="1 2" key="1">
    <citation type="journal article" date="2019" name="Sci. Rep.">
        <title>Orb-weaving spider Araneus ventricosus genome elucidates the spidroin gene catalogue.</title>
        <authorList>
            <person name="Kono N."/>
            <person name="Nakamura H."/>
            <person name="Ohtoshi R."/>
            <person name="Moran D.A.P."/>
            <person name="Shinohara A."/>
            <person name="Yoshida Y."/>
            <person name="Fujiwara M."/>
            <person name="Mori M."/>
            <person name="Tomita M."/>
            <person name="Arakawa K."/>
        </authorList>
    </citation>
    <scope>NUCLEOTIDE SEQUENCE [LARGE SCALE GENOMIC DNA]</scope>
</reference>
<gene>
    <name evidence="1" type="ORF">AVEN_129383_1</name>
</gene>
<evidence type="ECO:0000313" key="2">
    <source>
        <dbReference type="Proteomes" id="UP000499080"/>
    </source>
</evidence>